<evidence type="ECO:0000256" key="3">
    <source>
        <dbReference type="ARBA" id="ARBA00022670"/>
    </source>
</evidence>
<evidence type="ECO:0000256" key="4">
    <source>
        <dbReference type="ARBA" id="ARBA00022723"/>
    </source>
</evidence>
<evidence type="ECO:0000259" key="8">
    <source>
        <dbReference type="Pfam" id="PF01432"/>
    </source>
</evidence>
<gene>
    <name evidence="9" type="ORF">RJ40_01965</name>
</gene>
<organism evidence="9 10">
    <name type="scientific">Methanofollis aquaemaris</name>
    <dbReference type="NCBI Taxonomy" id="126734"/>
    <lineage>
        <taxon>Archaea</taxon>
        <taxon>Methanobacteriati</taxon>
        <taxon>Methanobacteriota</taxon>
        <taxon>Stenosarchaea group</taxon>
        <taxon>Methanomicrobia</taxon>
        <taxon>Methanomicrobiales</taxon>
        <taxon>Methanomicrobiaceae</taxon>
        <taxon>Methanofollis</taxon>
    </lineage>
</organism>
<evidence type="ECO:0000256" key="2">
    <source>
        <dbReference type="ARBA" id="ARBA00006040"/>
    </source>
</evidence>
<dbReference type="Proteomes" id="UP001042704">
    <property type="component" value="Chromosome"/>
</dbReference>
<dbReference type="InterPro" id="IPR024079">
    <property type="entry name" value="MetalloPept_cat_dom_sf"/>
</dbReference>
<dbReference type="PANTHER" id="PTHR11804:SF84">
    <property type="entry name" value="SACCHAROLYSIN"/>
    <property type="match status" value="1"/>
</dbReference>
<dbReference type="Gene3D" id="1.10.1370.10">
    <property type="entry name" value="Neurolysin, domain 3"/>
    <property type="match status" value="1"/>
</dbReference>
<dbReference type="InterPro" id="IPR024077">
    <property type="entry name" value="Neurolysin/TOP_dom2"/>
</dbReference>
<feature type="domain" description="Peptidase M3A/M3B catalytic" evidence="8">
    <location>
        <begin position="238"/>
        <end position="683"/>
    </location>
</feature>
<keyword evidence="10" id="KW-1185">Reference proteome</keyword>
<keyword evidence="7" id="KW-0482">Metalloprotease</keyword>
<dbReference type="PANTHER" id="PTHR11804">
    <property type="entry name" value="PROTEASE M3 THIMET OLIGOPEPTIDASE-RELATED"/>
    <property type="match status" value="1"/>
</dbReference>
<keyword evidence="4" id="KW-0479">Metal-binding</keyword>
<sequence>MHTIRRYHFSWIILLAVVILTTAGCIENARHEESAEGVGPIRTHYSPGEITKMREAAEETANASLDAIAAIPPDKRTFETTVIAFDRTLADYSDAVGPITLMGSVYPDTKIAAEGMACEESASVFFTGVYTRRDLYDALRDQSPRTPEESRLYDVTMREFEKNGLKLPEDRLAKVREMRTVLSGLETQYSANLNNDNTTLECTADELAGVPSSSMAAFSQTPEGTYLVTAKRPDYVAVMTYADDAGTRKRMYEAYHNRQAEANTPLLEEAIVLRQQIARELGYATWADYQIEGRMAGNTSNVMAFLTSMQAPLKEKYTDEMADLLAIKTRLDPAATAVESWDVAYLQDIRKQEEYAYDEEEVREYFPLDTVLQGLFDTYGTLFGVGFTEVEDAAVWAPEVRLYAGKDLDGNETIGYLYLDLYPREGKFGHFCATPVIGGRMENGTYSVPVVAIIGNFRTPEGEKPSLLTMYEIETLFHETGHAMHYLLTTAPYGSLSGFNVEWDFVETPSQTLEEWAWDPEIMESISGHYTNSSEKIPPDLRDRVIAARAIGAGNVYAGHLLVNSLEDMRFHTATAPVNVTEVWSATCEDVTGRRPLAGTHQPASFGHLMGGYDAGYYGYLWSKVYALDIVDEFKEEGMTNRTTGTRFRDEILSRGNMEDGTVLLENFLGREPGPEALYRHLGIEMSGDN</sequence>
<dbReference type="GO" id="GO:0006508">
    <property type="term" value="P:proteolysis"/>
    <property type="evidence" value="ECO:0007669"/>
    <property type="project" value="UniProtKB-KW"/>
</dbReference>
<evidence type="ECO:0000313" key="9">
    <source>
        <dbReference type="EMBL" id="QSZ66349.1"/>
    </source>
</evidence>
<dbReference type="EMBL" id="CP036172">
    <property type="protein sequence ID" value="QSZ66349.1"/>
    <property type="molecule type" value="Genomic_DNA"/>
</dbReference>
<keyword evidence="5" id="KW-0378">Hydrolase</keyword>
<dbReference type="Gene3D" id="3.40.390.10">
    <property type="entry name" value="Collagenase (Catalytic Domain)"/>
    <property type="match status" value="1"/>
</dbReference>
<dbReference type="GO" id="GO:0006518">
    <property type="term" value="P:peptide metabolic process"/>
    <property type="evidence" value="ECO:0007669"/>
    <property type="project" value="TreeGrafter"/>
</dbReference>
<evidence type="ECO:0000256" key="5">
    <source>
        <dbReference type="ARBA" id="ARBA00022801"/>
    </source>
</evidence>
<dbReference type="KEGG" id="maqe:RJ40_01965"/>
<dbReference type="SUPFAM" id="SSF55486">
    <property type="entry name" value="Metalloproteases ('zincins'), catalytic domain"/>
    <property type="match status" value="1"/>
</dbReference>
<accession>A0A8A3S395</accession>
<keyword evidence="3" id="KW-0645">Protease</keyword>
<dbReference type="GO" id="GO:0046872">
    <property type="term" value="F:metal ion binding"/>
    <property type="evidence" value="ECO:0007669"/>
    <property type="project" value="UniProtKB-KW"/>
</dbReference>
<evidence type="ECO:0000256" key="1">
    <source>
        <dbReference type="ARBA" id="ARBA00001947"/>
    </source>
</evidence>
<evidence type="ECO:0000256" key="6">
    <source>
        <dbReference type="ARBA" id="ARBA00022833"/>
    </source>
</evidence>
<dbReference type="Gene3D" id="1.20.1050.40">
    <property type="entry name" value="Endopeptidase. Chain P, domain 1"/>
    <property type="match status" value="1"/>
</dbReference>
<keyword evidence="6" id="KW-0862">Zinc</keyword>
<dbReference type="PROSITE" id="PS51257">
    <property type="entry name" value="PROKAR_LIPOPROTEIN"/>
    <property type="match status" value="1"/>
</dbReference>
<dbReference type="Pfam" id="PF01432">
    <property type="entry name" value="Peptidase_M3"/>
    <property type="match status" value="1"/>
</dbReference>
<reference evidence="9" key="2">
    <citation type="submission" date="2019-02" db="EMBL/GenBank/DDBJ databases">
        <authorList>
            <person name="Chen S.-C."/>
            <person name="Chien H.-H."/>
            <person name="Lai M.-C."/>
        </authorList>
    </citation>
    <scope>NUCLEOTIDE SEQUENCE</scope>
    <source>
        <strain evidence="9">N2F9704</strain>
    </source>
</reference>
<protein>
    <submittedName>
        <fullName evidence="9">Peptidase</fullName>
    </submittedName>
</protein>
<proteinExistence type="inferred from homology"/>
<evidence type="ECO:0000256" key="7">
    <source>
        <dbReference type="ARBA" id="ARBA00023049"/>
    </source>
</evidence>
<comment type="similarity">
    <text evidence="2">Belongs to the peptidase M3 family.</text>
</comment>
<dbReference type="CDD" id="cd06455">
    <property type="entry name" value="M3A_TOP"/>
    <property type="match status" value="1"/>
</dbReference>
<dbReference type="AlphaFoldDB" id="A0A8A3S395"/>
<dbReference type="GeneID" id="76423085"/>
<dbReference type="InterPro" id="IPR024080">
    <property type="entry name" value="Neurolysin/TOP_N"/>
</dbReference>
<dbReference type="InterPro" id="IPR045090">
    <property type="entry name" value="Pept_M3A_M3B"/>
</dbReference>
<comment type="cofactor">
    <cofactor evidence="1">
        <name>Zn(2+)</name>
        <dbReference type="ChEBI" id="CHEBI:29105"/>
    </cofactor>
</comment>
<dbReference type="InterPro" id="IPR001567">
    <property type="entry name" value="Pept_M3A_M3B_dom"/>
</dbReference>
<dbReference type="RefSeq" id="WP_265581683.1">
    <property type="nucleotide sequence ID" value="NZ_CP036172.1"/>
</dbReference>
<reference evidence="9" key="1">
    <citation type="journal article" date="2001" name="Int. J. Syst. Evol. Microbiol.">
        <title>Methanofollis aquaemaris sp. nov., a methanogen isolated from an aquaculture fish pond.</title>
        <authorList>
            <person name="Lai M.C."/>
            <person name="Chen S.C."/>
        </authorList>
    </citation>
    <scope>NUCLEOTIDE SEQUENCE</scope>
    <source>
        <strain evidence="9">N2F9704</strain>
    </source>
</reference>
<name>A0A8A3S395_9EURY</name>
<evidence type="ECO:0000313" key="10">
    <source>
        <dbReference type="Proteomes" id="UP001042704"/>
    </source>
</evidence>
<dbReference type="GO" id="GO:0004222">
    <property type="term" value="F:metalloendopeptidase activity"/>
    <property type="evidence" value="ECO:0007669"/>
    <property type="project" value="InterPro"/>
</dbReference>